<name>K2K153_9GAMM</name>
<sequence length="289" mass="32588">DGQPVKPVPVDEFRIGVAETYDVIVQPKQNKPYTIYAESFDRSGYVRGTLTPELGLEAEVPELRQVPERGMAAMGMGAMAMSGDMKGNSMNMKHMGGNNSHMTHKMTHKKELPVENIKIKHRESGHGAGAAMIATNPVSRLHEPGIGLEDVDHKVLVYTDLVGAHEWPDTRDPERQIELHLTGNMERYMWSFDGQKFTEVDGPVQFHHGERLRLVMVNDTMMDHPIHLHGMWMELENGQYPRPRKHTISLKPSEKVSLLITADAPGSWAFHCHLLYHMKAGMFRVVNVA</sequence>
<reference evidence="6 7" key="1">
    <citation type="journal article" date="2012" name="J. Bacteriol.">
        <title>Genome Sequence of Idiomarina xiamenensis Type Strain 10-D-4.</title>
        <authorList>
            <person name="Lai Q."/>
            <person name="Wang L."/>
            <person name="Wang W."/>
            <person name="Shao Z."/>
        </authorList>
    </citation>
    <scope>NUCLEOTIDE SEQUENCE [LARGE SCALE GENOMIC DNA]</scope>
    <source>
        <strain evidence="6 7">10-D-4</strain>
    </source>
</reference>
<keyword evidence="2" id="KW-0560">Oxidoreductase</keyword>
<dbReference type="InterPro" id="IPR008972">
    <property type="entry name" value="Cupredoxin"/>
</dbReference>
<evidence type="ECO:0000256" key="2">
    <source>
        <dbReference type="ARBA" id="ARBA00023002"/>
    </source>
</evidence>
<dbReference type="SUPFAM" id="SSF49503">
    <property type="entry name" value="Cupredoxins"/>
    <property type="match status" value="2"/>
</dbReference>
<dbReference type="AlphaFoldDB" id="K2K153"/>
<dbReference type="EMBL" id="AMRG01000018">
    <property type="protein sequence ID" value="EKE80477.1"/>
    <property type="molecule type" value="Genomic_DNA"/>
</dbReference>
<dbReference type="InterPro" id="IPR002355">
    <property type="entry name" value="Cu_oxidase_Cu_BS"/>
</dbReference>
<feature type="domain" description="Plastocyanin-like" evidence="4">
    <location>
        <begin position="1"/>
        <end position="38"/>
    </location>
</feature>
<evidence type="ECO:0000313" key="7">
    <source>
        <dbReference type="Proteomes" id="UP000014115"/>
    </source>
</evidence>
<comment type="caution">
    <text evidence="6">The sequence shown here is derived from an EMBL/GenBank/DDBJ whole genome shotgun (WGS) entry which is preliminary data.</text>
</comment>
<dbReference type="Pfam" id="PF07731">
    <property type="entry name" value="Cu-oxidase_2"/>
    <property type="match status" value="1"/>
</dbReference>
<dbReference type="OrthoDB" id="9757546at2"/>
<protein>
    <submittedName>
        <fullName evidence="6">Multicopper oxidase</fullName>
    </submittedName>
</protein>
<dbReference type="Gene3D" id="2.60.40.420">
    <property type="entry name" value="Cupredoxins - blue copper proteins"/>
    <property type="match status" value="2"/>
</dbReference>
<evidence type="ECO:0000313" key="6">
    <source>
        <dbReference type="EMBL" id="EKE80477.1"/>
    </source>
</evidence>
<dbReference type="GO" id="GO:0005507">
    <property type="term" value="F:copper ion binding"/>
    <property type="evidence" value="ECO:0007669"/>
    <property type="project" value="InterPro"/>
</dbReference>
<dbReference type="InterPro" id="IPR045087">
    <property type="entry name" value="Cu-oxidase_fam"/>
</dbReference>
<dbReference type="InterPro" id="IPR034279">
    <property type="entry name" value="CuRO_3_CopA"/>
</dbReference>
<dbReference type="PANTHER" id="PTHR11709">
    <property type="entry name" value="MULTI-COPPER OXIDASE"/>
    <property type="match status" value="1"/>
</dbReference>
<dbReference type="InterPro" id="IPR011706">
    <property type="entry name" value="Cu-oxidase_C"/>
</dbReference>
<keyword evidence="7" id="KW-1185">Reference proteome</keyword>
<evidence type="ECO:0000259" key="4">
    <source>
        <dbReference type="Pfam" id="PF00394"/>
    </source>
</evidence>
<dbReference type="InterPro" id="IPR001117">
    <property type="entry name" value="Cu-oxidase_2nd"/>
</dbReference>
<dbReference type="GO" id="GO:0016491">
    <property type="term" value="F:oxidoreductase activity"/>
    <property type="evidence" value="ECO:0007669"/>
    <property type="project" value="UniProtKB-KW"/>
</dbReference>
<evidence type="ECO:0000256" key="1">
    <source>
        <dbReference type="ARBA" id="ARBA00022723"/>
    </source>
</evidence>
<dbReference type="PANTHER" id="PTHR11709:SF394">
    <property type="entry name" value="FI03373P-RELATED"/>
    <property type="match status" value="1"/>
</dbReference>
<organism evidence="6 7">
    <name type="scientific">Idiomarina xiamenensis 10-D-4</name>
    <dbReference type="NCBI Taxonomy" id="740709"/>
    <lineage>
        <taxon>Bacteria</taxon>
        <taxon>Pseudomonadati</taxon>
        <taxon>Pseudomonadota</taxon>
        <taxon>Gammaproteobacteria</taxon>
        <taxon>Alteromonadales</taxon>
        <taxon>Idiomarinaceae</taxon>
        <taxon>Idiomarina</taxon>
    </lineage>
</organism>
<feature type="domain" description="Plastocyanin-like" evidence="5">
    <location>
        <begin position="171"/>
        <end position="288"/>
    </location>
</feature>
<accession>K2K153</accession>
<dbReference type="STRING" id="740709.A10D4_11841"/>
<proteinExistence type="predicted"/>
<evidence type="ECO:0000256" key="3">
    <source>
        <dbReference type="ARBA" id="ARBA00023008"/>
    </source>
</evidence>
<evidence type="ECO:0000259" key="5">
    <source>
        <dbReference type="Pfam" id="PF07731"/>
    </source>
</evidence>
<dbReference type="Proteomes" id="UP000014115">
    <property type="component" value="Unassembled WGS sequence"/>
</dbReference>
<gene>
    <name evidence="6" type="ORF">A10D4_11841</name>
</gene>
<dbReference type="CDD" id="cd13896">
    <property type="entry name" value="CuRO_3_CopA"/>
    <property type="match status" value="1"/>
</dbReference>
<dbReference type="eggNOG" id="COG2132">
    <property type="taxonomic scope" value="Bacteria"/>
</dbReference>
<dbReference type="PATRIC" id="fig|740709.3.peg.2394"/>
<keyword evidence="3" id="KW-0186">Copper</keyword>
<feature type="non-terminal residue" evidence="6">
    <location>
        <position position="1"/>
    </location>
</feature>
<dbReference type="RefSeq" id="WP_008489759.1">
    <property type="nucleotide sequence ID" value="NZ_AMRG01000018.1"/>
</dbReference>
<dbReference type="Pfam" id="PF00394">
    <property type="entry name" value="Cu-oxidase"/>
    <property type="match status" value="1"/>
</dbReference>
<dbReference type="PROSITE" id="PS00080">
    <property type="entry name" value="MULTICOPPER_OXIDASE2"/>
    <property type="match status" value="1"/>
</dbReference>
<keyword evidence="1" id="KW-0479">Metal-binding</keyword>